<gene>
    <name evidence="2" type="ORF">ABXL37_18125</name>
</gene>
<proteinExistence type="predicted"/>
<organism evidence="2 3">
    <name type="scientific">Burkholderia sola</name>
    <dbReference type="NCBI Taxonomy" id="2843302"/>
    <lineage>
        <taxon>Bacteria</taxon>
        <taxon>Pseudomonadati</taxon>
        <taxon>Pseudomonadota</taxon>
        <taxon>Betaproteobacteria</taxon>
        <taxon>Burkholderiales</taxon>
        <taxon>Burkholderiaceae</taxon>
        <taxon>Burkholderia</taxon>
        <taxon>Burkholderia cepacia complex</taxon>
    </lineage>
</organism>
<evidence type="ECO:0000256" key="1">
    <source>
        <dbReference type="SAM" id="MobiDB-lite"/>
    </source>
</evidence>
<protein>
    <recommendedName>
        <fullName evidence="4">DUF262 domain-containing protein</fullName>
    </recommendedName>
</protein>
<reference evidence="2 3" key="1">
    <citation type="submission" date="2024-06" db="EMBL/GenBank/DDBJ databases">
        <title>Burkholderia sola in Mexico.</title>
        <authorList>
            <person name="Estrada P."/>
        </authorList>
    </citation>
    <scope>NUCLEOTIDE SEQUENCE [LARGE SCALE GENOMIC DNA]</scope>
    <source>
        <strain evidence="2 3">CpTa8-5</strain>
    </source>
</reference>
<dbReference type="Proteomes" id="UP001548587">
    <property type="component" value="Unassembled WGS sequence"/>
</dbReference>
<dbReference type="RefSeq" id="WP_209926420.1">
    <property type="nucleotide sequence ID" value="NZ_JBEWCH010000010.1"/>
</dbReference>
<evidence type="ECO:0000313" key="3">
    <source>
        <dbReference type="Proteomes" id="UP001548587"/>
    </source>
</evidence>
<feature type="region of interest" description="Disordered" evidence="1">
    <location>
        <begin position="1"/>
        <end position="41"/>
    </location>
</feature>
<dbReference type="EMBL" id="JBEWCH010000010">
    <property type="protein sequence ID" value="MET1476178.1"/>
    <property type="molecule type" value="Genomic_DNA"/>
</dbReference>
<evidence type="ECO:0000313" key="2">
    <source>
        <dbReference type="EMBL" id="MET1476178.1"/>
    </source>
</evidence>
<evidence type="ECO:0008006" key="4">
    <source>
        <dbReference type="Google" id="ProtNLM"/>
    </source>
</evidence>
<keyword evidence="3" id="KW-1185">Reference proteome</keyword>
<sequence>MATRKTAARKVAEATAPRATPAKKSVTRVRSSQPRAEPTLDRLHDERVDCHSIITSMATKDYLQMVDAAYSSRGGVEGQREKLRTTSAIRIRRRMVEDIVQGAVLPPVVVGVVLDAKKFATVAALGDKDLRTLIHGLESERISIIDGMQRTTALREAAAMSSAVDTRKMRVEFWVSDSTNSLIYRMLVLNTGQVPWNLRNQIEVVFRSLILEIKAAVPNLEVLQTADGRRRSKGGQFQANEVVELFLVFGARKEKIDIRERLADEFTRLDFMEAASDKRFTKHFCVALDNLAKLDFSFDKFKKARASEKGAGKGRDTEKNDSRFVGGKDLFASQPACVGLITAIATEVFGRPGISRSSDEQEKRLDRISKGVNRLVAKLSKMNSGQLEEFLGFQTLNEAIARGRTGLSVGDMEREFFLKGFQVLIEEDFKVSDLTPCWRAY</sequence>
<comment type="caution">
    <text evidence="2">The sequence shown here is derived from an EMBL/GenBank/DDBJ whole genome shotgun (WGS) entry which is preliminary data.</text>
</comment>
<accession>A0ABV2CAP4</accession>
<name>A0ABV2CAP4_9BURK</name>